<organism evidence="1 2">
    <name type="scientific">Lentzea flaviverrucosa</name>
    <dbReference type="NCBI Taxonomy" id="200379"/>
    <lineage>
        <taxon>Bacteria</taxon>
        <taxon>Bacillati</taxon>
        <taxon>Actinomycetota</taxon>
        <taxon>Actinomycetes</taxon>
        <taxon>Pseudonocardiales</taxon>
        <taxon>Pseudonocardiaceae</taxon>
        <taxon>Lentzea</taxon>
    </lineage>
</organism>
<name>A0A1H9QTD4_9PSEU</name>
<keyword evidence="2" id="KW-1185">Reference proteome</keyword>
<dbReference type="EMBL" id="FOFT01000006">
    <property type="protein sequence ID" value="SER63871.1"/>
    <property type="molecule type" value="Genomic_DNA"/>
</dbReference>
<dbReference type="AlphaFoldDB" id="A0A1H9QTD4"/>
<accession>A0A1H9QTD4</accession>
<reference evidence="2" key="1">
    <citation type="submission" date="2016-10" db="EMBL/GenBank/DDBJ databases">
        <authorList>
            <person name="Varghese N."/>
            <person name="Submissions S."/>
        </authorList>
    </citation>
    <scope>NUCLEOTIDE SEQUENCE [LARGE SCALE GENOMIC DNA]</scope>
    <source>
        <strain evidence="2">CGMCC 4.578</strain>
    </source>
</reference>
<evidence type="ECO:0000313" key="2">
    <source>
        <dbReference type="Proteomes" id="UP000199028"/>
    </source>
</evidence>
<evidence type="ECO:0000313" key="1">
    <source>
        <dbReference type="EMBL" id="SER63871.1"/>
    </source>
</evidence>
<protein>
    <submittedName>
        <fullName evidence="1">Uncharacterized protein</fullName>
    </submittedName>
</protein>
<dbReference type="Proteomes" id="UP000199028">
    <property type="component" value="Unassembled WGS sequence"/>
</dbReference>
<sequence length="212" mass="22362">MPQEPYRGLVAAFEAASDWGLALSALGCVHRTSAVLVAEGVVEEDAAPFSTGSLVELAELRDTSAVLSALMSARQSLAVYGADPETGEVRGESDRAELLAMASELVLRADANADRAFLEEWASMCSSISIDVMQHLDCMELRAVAEFGSTSPSPYEDVPPLPAAEIQAQLEILRLVDGRDADALTHMAKLSDALRSALVVIAAEAVSSGELD</sequence>
<gene>
    <name evidence="1" type="ORF">SAMN05216195_10618</name>
</gene>
<proteinExistence type="predicted"/>